<organism evidence="1 2">
    <name type="scientific">Gossypium harknessii</name>
    <dbReference type="NCBI Taxonomy" id="34285"/>
    <lineage>
        <taxon>Eukaryota</taxon>
        <taxon>Viridiplantae</taxon>
        <taxon>Streptophyta</taxon>
        <taxon>Embryophyta</taxon>
        <taxon>Tracheophyta</taxon>
        <taxon>Spermatophyta</taxon>
        <taxon>Magnoliopsida</taxon>
        <taxon>eudicotyledons</taxon>
        <taxon>Gunneridae</taxon>
        <taxon>Pentapetalae</taxon>
        <taxon>rosids</taxon>
        <taxon>malvids</taxon>
        <taxon>Malvales</taxon>
        <taxon>Malvaceae</taxon>
        <taxon>Malvoideae</taxon>
        <taxon>Gossypium</taxon>
    </lineage>
</organism>
<reference evidence="1 2" key="1">
    <citation type="journal article" date="2019" name="Genome Biol. Evol.">
        <title>Insights into the evolution of the New World diploid cottons (Gossypium, subgenus Houzingenia) based on genome sequencing.</title>
        <authorList>
            <person name="Grover C.E."/>
            <person name="Arick M.A. 2nd"/>
            <person name="Thrash A."/>
            <person name="Conover J.L."/>
            <person name="Sanders W.S."/>
            <person name="Peterson D.G."/>
            <person name="Frelichowski J.E."/>
            <person name="Scheffler J.A."/>
            <person name="Scheffler B.E."/>
            <person name="Wendel J.F."/>
        </authorList>
    </citation>
    <scope>NUCLEOTIDE SEQUENCE [LARGE SCALE GENOMIC DNA]</scope>
    <source>
        <strain evidence="1">0</strain>
        <tissue evidence="1">Leaf</tissue>
    </source>
</reference>
<proteinExistence type="predicted"/>
<dbReference type="EMBL" id="JABFAD010180319">
    <property type="protein sequence ID" value="MBA0818043.1"/>
    <property type="molecule type" value="Genomic_DNA"/>
</dbReference>
<dbReference type="OrthoDB" id="999041at2759"/>
<keyword evidence="2" id="KW-1185">Reference proteome</keyword>
<gene>
    <name evidence="1" type="ORF">Gohar_019517</name>
</gene>
<feature type="non-terminal residue" evidence="1">
    <location>
        <position position="185"/>
    </location>
</feature>
<name>A0A7J9I893_9ROSI</name>
<comment type="caution">
    <text evidence="1">The sequence shown here is derived from an EMBL/GenBank/DDBJ whole genome shotgun (WGS) entry which is preliminary data.</text>
</comment>
<evidence type="ECO:0000313" key="2">
    <source>
        <dbReference type="Proteomes" id="UP000593560"/>
    </source>
</evidence>
<sequence length="185" mass="21003">MFSFGCGRVGHGLLDFSELNPTEKIKIREDPPYMLALKAESNLIEKESIKFNDFSKKVKAQCSYIGGSEVEAIKDKITGEVNSLKGIMHGRLQSSGEEKMMKKQEEVSIVTKDEQMVDTKSRQVNNLNLAKKASWKRIAPVQMMTQRKDESCTRKRKASEDEFEISSIEATYEDGTKRLKKDGEK</sequence>
<dbReference type="AlphaFoldDB" id="A0A7J9I893"/>
<protein>
    <submittedName>
        <fullName evidence="1">Uncharacterized protein</fullName>
    </submittedName>
</protein>
<accession>A0A7J9I893</accession>
<evidence type="ECO:0000313" key="1">
    <source>
        <dbReference type="EMBL" id="MBA0818043.1"/>
    </source>
</evidence>
<dbReference type="Proteomes" id="UP000593560">
    <property type="component" value="Unassembled WGS sequence"/>
</dbReference>